<dbReference type="Pfam" id="PF13302">
    <property type="entry name" value="Acetyltransf_3"/>
    <property type="match status" value="1"/>
</dbReference>
<keyword evidence="2" id="KW-0808">Transferase</keyword>
<sequence length="174" mass="18951">MSPAVLTTDRLILRAPEARDRDAFVGFCMDERSKWFGGPLTSSDARDAFDTWMSMADAASQGECYLSIALRDTGETIGRAGIRSGDDRPEAEIAYALYSSDHEGQGFASEAAVALREWGFGALGLDTLVSYIAPDNHRSAALVLRIGATQDPTATPWPKYDDLNVFRHPKGSFL</sequence>
<dbReference type="AlphaFoldDB" id="A0A545SUE5"/>
<dbReference type="SUPFAM" id="SSF55729">
    <property type="entry name" value="Acyl-CoA N-acyltransferases (Nat)"/>
    <property type="match status" value="1"/>
</dbReference>
<dbReference type="OrthoDB" id="6293260at2"/>
<evidence type="ECO:0000313" key="2">
    <source>
        <dbReference type="EMBL" id="TQV68564.1"/>
    </source>
</evidence>
<dbReference type="GO" id="GO:0016747">
    <property type="term" value="F:acyltransferase activity, transferring groups other than amino-acyl groups"/>
    <property type="evidence" value="ECO:0007669"/>
    <property type="project" value="InterPro"/>
</dbReference>
<evidence type="ECO:0000313" key="3">
    <source>
        <dbReference type="Proteomes" id="UP000315816"/>
    </source>
</evidence>
<organism evidence="2 3">
    <name type="scientific">Aliiroseovarius halocynthiae</name>
    <dbReference type="NCBI Taxonomy" id="985055"/>
    <lineage>
        <taxon>Bacteria</taxon>
        <taxon>Pseudomonadati</taxon>
        <taxon>Pseudomonadota</taxon>
        <taxon>Alphaproteobacteria</taxon>
        <taxon>Rhodobacterales</taxon>
        <taxon>Paracoccaceae</taxon>
        <taxon>Aliiroseovarius</taxon>
    </lineage>
</organism>
<reference evidence="2 3" key="1">
    <citation type="submission" date="2019-06" db="EMBL/GenBank/DDBJ databases">
        <title>A novel species of marine bacteria.</title>
        <authorList>
            <person name="Wang Y."/>
        </authorList>
    </citation>
    <scope>NUCLEOTIDE SEQUENCE [LARGE SCALE GENOMIC DNA]</scope>
    <source>
        <strain evidence="2 3">MA1-10</strain>
    </source>
</reference>
<dbReference type="EMBL" id="VICH01000004">
    <property type="protein sequence ID" value="TQV68564.1"/>
    <property type="molecule type" value="Genomic_DNA"/>
</dbReference>
<protein>
    <submittedName>
        <fullName evidence="2">GNAT family N-acetyltransferase</fullName>
    </submittedName>
</protein>
<dbReference type="Proteomes" id="UP000315816">
    <property type="component" value="Unassembled WGS sequence"/>
</dbReference>
<keyword evidence="3" id="KW-1185">Reference proteome</keyword>
<accession>A0A545SUE5</accession>
<dbReference type="InterPro" id="IPR000182">
    <property type="entry name" value="GNAT_dom"/>
</dbReference>
<evidence type="ECO:0000259" key="1">
    <source>
        <dbReference type="PROSITE" id="PS51186"/>
    </source>
</evidence>
<comment type="caution">
    <text evidence="2">The sequence shown here is derived from an EMBL/GenBank/DDBJ whole genome shotgun (WGS) entry which is preliminary data.</text>
</comment>
<dbReference type="Gene3D" id="3.40.630.30">
    <property type="match status" value="1"/>
</dbReference>
<proteinExistence type="predicted"/>
<gene>
    <name evidence="2" type="ORF">FIL88_02975</name>
</gene>
<dbReference type="PROSITE" id="PS51186">
    <property type="entry name" value="GNAT"/>
    <property type="match status" value="1"/>
</dbReference>
<name>A0A545SUE5_9RHOB</name>
<dbReference type="PANTHER" id="PTHR43792">
    <property type="entry name" value="GNAT FAMILY, PUTATIVE (AFU_ORTHOLOGUE AFUA_3G00765)-RELATED-RELATED"/>
    <property type="match status" value="1"/>
</dbReference>
<dbReference type="PANTHER" id="PTHR43792:SF1">
    <property type="entry name" value="N-ACETYLTRANSFERASE DOMAIN-CONTAINING PROTEIN"/>
    <property type="match status" value="1"/>
</dbReference>
<feature type="domain" description="N-acetyltransferase" evidence="1">
    <location>
        <begin position="11"/>
        <end position="164"/>
    </location>
</feature>
<dbReference type="InterPro" id="IPR016181">
    <property type="entry name" value="Acyl_CoA_acyltransferase"/>
</dbReference>
<dbReference type="RefSeq" id="WP_142852316.1">
    <property type="nucleotide sequence ID" value="NZ_FXWW01000001.1"/>
</dbReference>
<dbReference type="InterPro" id="IPR051531">
    <property type="entry name" value="N-acetyltransferase"/>
</dbReference>